<evidence type="ECO:0000313" key="2">
    <source>
        <dbReference type="Proteomes" id="UP000176914"/>
    </source>
</evidence>
<protein>
    <recommendedName>
        <fullName evidence="3">HD domain-containing protein</fullName>
    </recommendedName>
</protein>
<accession>A0A1F6E7P2</accession>
<evidence type="ECO:0000313" key="1">
    <source>
        <dbReference type="EMBL" id="OGG69631.1"/>
    </source>
</evidence>
<evidence type="ECO:0008006" key="3">
    <source>
        <dbReference type="Google" id="ProtNLM"/>
    </source>
</evidence>
<sequence length="220" mass="25748">MNMPEQLRDELSFLGVITDREGLIALIQSEHVPGSYGYKHILDAHDTAKREMGDRRRHSGEREFRHAFRCALILWIFCGARDPCRIAGEFLHDLSETFRKKWTLERIGARFGGDTENRVRHMTKPVQKRGMSKRDSEREFYRLLGLASKEDVENKGVDVLDNLLTLWKRSAKRLGRKIDDVIQFVLPLLHRHGLEKLRKAIILVLWEIRRKLRNGIAFAH</sequence>
<dbReference type="SUPFAM" id="SSF109604">
    <property type="entry name" value="HD-domain/PDEase-like"/>
    <property type="match status" value="1"/>
</dbReference>
<organism evidence="1 2">
    <name type="scientific">Candidatus Kaiserbacteria bacterium RIFCSPHIGHO2_02_FULL_55_25</name>
    <dbReference type="NCBI Taxonomy" id="1798498"/>
    <lineage>
        <taxon>Bacteria</taxon>
        <taxon>Candidatus Kaiseribacteriota</taxon>
    </lineage>
</organism>
<name>A0A1F6E7P2_9BACT</name>
<proteinExistence type="predicted"/>
<dbReference type="Proteomes" id="UP000176914">
    <property type="component" value="Unassembled WGS sequence"/>
</dbReference>
<dbReference type="Gene3D" id="1.10.3210.10">
    <property type="entry name" value="Hypothetical protein af1432"/>
    <property type="match status" value="1"/>
</dbReference>
<dbReference type="AlphaFoldDB" id="A0A1F6E7P2"/>
<comment type="caution">
    <text evidence="1">The sequence shown here is derived from an EMBL/GenBank/DDBJ whole genome shotgun (WGS) entry which is preliminary data.</text>
</comment>
<dbReference type="EMBL" id="MFLL01000010">
    <property type="protein sequence ID" value="OGG69631.1"/>
    <property type="molecule type" value="Genomic_DNA"/>
</dbReference>
<gene>
    <name evidence="1" type="ORF">A3C20_03865</name>
</gene>
<reference evidence="1 2" key="1">
    <citation type="journal article" date="2016" name="Nat. Commun.">
        <title>Thousands of microbial genomes shed light on interconnected biogeochemical processes in an aquifer system.</title>
        <authorList>
            <person name="Anantharaman K."/>
            <person name="Brown C.T."/>
            <person name="Hug L.A."/>
            <person name="Sharon I."/>
            <person name="Castelle C.J."/>
            <person name="Probst A.J."/>
            <person name="Thomas B.C."/>
            <person name="Singh A."/>
            <person name="Wilkins M.J."/>
            <person name="Karaoz U."/>
            <person name="Brodie E.L."/>
            <person name="Williams K.H."/>
            <person name="Hubbard S.S."/>
            <person name="Banfield J.F."/>
        </authorList>
    </citation>
    <scope>NUCLEOTIDE SEQUENCE [LARGE SCALE GENOMIC DNA]</scope>
</reference>